<keyword evidence="4" id="KW-1185">Reference proteome</keyword>
<feature type="transmembrane region" description="Helical" evidence="1">
    <location>
        <begin position="69"/>
        <end position="86"/>
    </location>
</feature>
<evidence type="ECO:0000259" key="2">
    <source>
        <dbReference type="Pfam" id="PF07331"/>
    </source>
</evidence>
<dbReference type="EMBL" id="JAICBX010000001">
    <property type="protein sequence ID" value="MBW8635690.1"/>
    <property type="molecule type" value="Genomic_DNA"/>
</dbReference>
<sequence length="139" mass="15263">MSANRLSGVFVACAGLLLLFLIIPANTETVDYGRMRPQTIPDLCAILLVAFGVLHAIRPRGEVAIEWREVWRFALFATIAAVSLFLMGRFGFPVIAPVTALVVMLLIGERRPVWLATGALIIPAVVWLVVVQLLERTLP</sequence>
<dbReference type="Pfam" id="PF07331">
    <property type="entry name" value="TctB"/>
    <property type="match status" value="1"/>
</dbReference>
<evidence type="ECO:0000313" key="3">
    <source>
        <dbReference type="EMBL" id="MBW8635690.1"/>
    </source>
</evidence>
<comment type="caution">
    <text evidence="3">The sequence shown here is derived from an EMBL/GenBank/DDBJ whole genome shotgun (WGS) entry which is preliminary data.</text>
</comment>
<gene>
    <name evidence="3" type="ORF">K1W69_00705</name>
</gene>
<organism evidence="3 4">
    <name type="scientific">Flavimaribacter sediminis</name>
    <dbReference type="NCBI Taxonomy" id="2865987"/>
    <lineage>
        <taxon>Bacteria</taxon>
        <taxon>Pseudomonadati</taxon>
        <taxon>Pseudomonadota</taxon>
        <taxon>Alphaproteobacteria</taxon>
        <taxon>Hyphomicrobiales</taxon>
        <taxon>Rhizobiaceae</taxon>
        <taxon>Flavimaribacter</taxon>
    </lineage>
</organism>
<feature type="transmembrane region" description="Helical" evidence="1">
    <location>
        <begin position="39"/>
        <end position="57"/>
    </location>
</feature>
<dbReference type="RefSeq" id="WP_220226416.1">
    <property type="nucleotide sequence ID" value="NZ_JAICBX010000001.1"/>
</dbReference>
<dbReference type="InterPro" id="IPR009936">
    <property type="entry name" value="DUF1468"/>
</dbReference>
<evidence type="ECO:0000256" key="1">
    <source>
        <dbReference type="SAM" id="Phobius"/>
    </source>
</evidence>
<keyword evidence="1" id="KW-0472">Membrane</keyword>
<dbReference type="AlphaFoldDB" id="A0AAE3CY17"/>
<accession>A0AAE3CY17</accession>
<dbReference type="Proteomes" id="UP001196509">
    <property type="component" value="Unassembled WGS sequence"/>
</dbReference>
<name>A0AAE3CY17_9HYPH</name>
<keyword evidence="1" id="KW-0812">Transmembrane</keyword>
<proteinExistence type="predicted"/>
<reference evidence="3" key="1">
    <citation type="submission" date="2021-08" db="EMBL/GenBank/DDBJ databases">
        <title>Hoeflea bacterium WL0058 sp. nov., isolated from the sediment.</title>
        <authorList>
            <person name="Wang L."/>
            <person name="Zhang D."/>
        </authorList>
    </citation>
    <scope>NUCLEOTIDE SEQUENCE</scope>
    <source>
        <strain evidence="3">WL0058</strain>
    </source>
</reference>
<keyword evidence="1" id="KW-1133">Transmembrane helix</keyword>
<evidence type="ECO:0000313" key="4">
    <source>
        <dbReference type="Proteomes" id="UP001196509"/>
    </source>
</evidence>
<protein>
    <submittedName>
        <fullName evidence="3">Tripartite tricarboxylate transporter TctB family protein</fullName>
    </submittedName>
</protein>
<feature type="domain" description="DUF1468" evidence="2">
    <location>
        <begin position="9"/>
        <end position="139"/>
    </location>
</feature>
<feature type="transmembrane region" description="Helical" evidence="1">
    <location>
        <begin position="113"/>
        <end position="134"/>
    </location>
</feature>